<dbReference type="Gene3D" id="3.30.43.10">
    <property type="entry name" value="Uridine Diphospho-n-acetylenolpyruvylglucosamine Reductase, domain 2"/>
    <property type="match status" value="1"/>
</dbReference>
<keyword evidence="6" id="KW-1185">Reference proteome</keyword>
<dbReference type="InterPro" id="IPR006094">
    <property type="entry name" value="Oxid_FAD_bind_N"/>
</dbReference>
<feature type="domain" description="FAD-binding PCMH-type" evidence="4">
    <location>
        <begin position="165"/>
        <end position="364"/>
    </location>
</feature>
<dbReference type="RefSeq" id="WP_313832359.1">
    <property type="nucleotide sequence ID" value="NZ_JAQOUE010000001.1"/>
</dbReference>
<dbReference type="InterPro" id="IPR016166">
    <property type="entry name" value="FAD-bd_PCMH"/>
</dbReference>
<dbReference type="PANTHER" id="PTHR43762">
    <property type="entry name" value="L-GULONOLACTONE OXIDASE"/>
    <property type="match status" value="1"/>
</dbReference>
<evidence type="ECO:0000256" key="2">
    <source>
        <dbReference type="ARBA" id="ARBA00023002"/>
    </source>
</evidence>
<evidence type="ECO:0000256" key="1">
    <source>
        <dbReference type="ARBA" id="ARBA00022827"/>
    </source>
</evidence>
<dbReference type="InterPro" id="IPR016167">
    <property type="entry name" value="FAD-bd_PCMH_sub1"/>
</dbReference>
<proteinExistence type="predicted"/>
<keyword evidence="2" id="KW-0560">Oxidoreductase</keyword>
<dbReference type="Pfam" id="PF01565">
    <property type="entry name" value="FAD_binding_4"/>
    <property type="match status" value="1"/>
</dbReference>
<evidence type="ECO:0000256" key="3">
    <source>
        <dbReference type="SAM" id="MobiDB-lite"/>
    </source>
</evidence>
<keyword evidence="1" id="KW-0274">FAD</keyword>
<dbReference type="InterPro" id="IPR010031">
    <property type="entry name" value="FAD_lactone_oxidase-like"/>
</dbReference>
<dbReference type="CDD" id="cd06503">
    <property type="entry name" value="ATP-synt_Fo_b"/>
    <property type="match status" value="1"/>
</dbReference>
<evidence type="ECO:0000313" key="6">
    <source>
        <dbReference type="Proteomes" id="UP001250932"/>
    </source>
</evidence>
<evidence type="ECO:0000313" key="5">
    <source>
        <dbReference type="EMBL" id="MDT7042005.1"/>
    </source>
</evidence>
<sequence>MGLFKKKSAAEKQRKAEIKKAKKDARADKKDARQDSREVKKTARKDAKAEKKDLRQETKAVKKDARQDKREGLKDVRQSDLTGKAKRDAKKDVRKGKKDTVKVAKQEKKDKRHDIRNEKKDRVQDAKVEKKETIQQIRERKRAILKNLRVPKALDRKWNSYLKFQHVDALEIYKPNTLSHLQTICRIATDNGLKVRAIGSGHSFSEIGVTEDIFVETKNLNKMLPMNNTRKNKLKNNVRRRRMAELQVGRTIIEISKELEKSGEALINQGTYDGQTFWGAVSTSTHGSGLKRGPFPAMILSLVLVGEGGRTYRIEPRDGITEARNWRENGIDELIQNDDVFNSVICSFGCMGIVYSAVISTREFYWMNEWTYISTWSAFKESFSRYSDMRAFVERWDTISLLIGPTKAKSGGKDGVSFKGENPMAMNLRLETNETRTIGGTFMDSLTKFFERIGVIDWIKAPAEGRGFTVADIFPGDAWIAKKGVRASGKIGWMGEEIKPKETPIKRRNKCYKIFPKGGKLFGGYGLEVAFPIERTIEIMDRIIELAEENKSNKLFHTAPVAVRFVAPTTAYASPQYADPNDNVSAFDQGTVMFEVLMAKGTEGGMQALQLIEEAMLDERDVRVHWGLHFDRINSRNTNFERMYPKWPQFRATFQRFNRQGTFKNVFTDRIGLR</sequence>
<comment type="caution">
    <text evidence="5">The sequence shown here is derived from an EMBL/GenBank/DDBJ whole genome shotgun (WGS) entry which is preliminary data.</text>
</comment>
<gene>
    <name evidence="5" type="ORF">PPG34_06540</name>
</gene>
<name>A0ABU3K6N2_9BACT</name>
<evidence type="ECO:0000259" key="4">
    <source>
        <dbReference type="PROSITE" id="PS51387"/>
    </source>
</evidence>
<protein>
    <submittedName>
        <fullName evidence="5">FAD-binding protein</fullName>
    </submittedName>
</protein>
<dbReference type="InterPro" id="IPR036318">
    <property type="entry name" value="FAD-bd_PCMH-like_sf"/>
</dbReference>
<feature type="region of interest" description="Disordered" evidence="3">
    <location>
        <begin position="1"/>
        <end position="129"/>
    </location>
</feature>
<dbReference type="SUPFAM" id="SSF56176">
    <property type="entry name" value="FAD-binding/transporter-associated domain-like"/>
    <property type="match status" value="1"/>
</dbReference>
<dbReference type="PROSITE" id="PS51387">
    <property type="entry name" value="FAD_PCMH"/>
    <property type="match status" value="1"/>
</dbReference>
<dbReference type="Gene3D" id="3.30.70.2520">
    <property type="match status" value="1"/>
</dbReference>
<accession>A0ABU3K6N2</accession>
<dbReference type="InterPro" id="IPR007173">
    <property type="entry name" value="ALO_C"/>
</dbReference>
<dbReference type="PANTHER" id="PTHR43762:SF1">
    <property type="entry name" value="D-ARABINONO-1,4-LACTONE OXIDASE"/>
    <property type="match status" value="1"/>
</dbReference>
<keyword evidence="1" id="KW-0285">Flavoprotein</keyword>
<feature type="compositionally biased region" description="Basic and acidic residues" evidence="3">
    <location>
        <begin position="98"/>
        <end position="129"/>
    </location>
</feature>
<dbReference type="EMBL" id="JAQOUE010000001">
    <property type="protein sequence ID" value="MDT7042005.1"/>
    <property type="molecule type" value="Genomic_DNA"/>
</dbReference>
<dbReference type="Pfam" id="PF04030">
    <property type="entry name" value="ALO"/>
    <property type="match status" value="1"/>
</dbReference>
<dbReference type="Proteomes" id="UP001250932">
    <property type="component" value="Unassembled WGS sequence"/>
</dbReference>
<dbReference type="Gene3D" id="3.30.465.10">
    <property type="match status" value="1"/>
</dbReference>
<feature type="compositionally biased region" description="Basic and acidic residues" evidence="3">
    <location>
        <begin position="8"/>
        <end position="91"/>
    </location>
</feature>
<dbReference type="InterPro" id="IPR016169">
    <property type="entry name" value="FAD-bd_PCMH_sub2"/>
</dbReference>
<reference evidence="5 6" key="1">
    <citation type="journal article" date="2023" name="ISME J.">
        <title>Cultivation and genomic characterization of novel and ubiquitous marine nitrite-oxidizing bacteria from the Nitrospirales.</title>
        <authorList>
            <person name="Mueller A.J."/>
            <person name="Daebeler A."/>
            <person name="Herbold C.W."/>
            <person name="Kirkegaard R.H."/>
            <person name="Daims H."/>
        </authorList>
    </citation>
    <scope>NUCLEOTIDE SEQUENCE [LARGE SCALE GENOMIC DNA]</scope>
    <source>
        <strain evidence="5 6">EB</strain>
    </source>
</reference>
<organism evidence="5 6">
    <name type="scientific">Candidatus Nitronereus thalassa</name>
    <dbReference type="NCBI Taxonomy" id="3020898"/>
    <lineage>
        <taxon>Bacteria</taxon>
        <taxon>Pseudomonadati</taxon>
        <taxon>Nitrospirota</taxon>
        <taxon>Nitrospiria</taxon>
        <taxon>Nitrospirales</taxon>
        <taxon>Nitrospiraceae</taxon>
        <taxon>Candidatus Nitronereus</taxon>
    </lineage>
</organism>